<evidence type="ECO:0000259" key="6">
    <source>
        <dbReference type="SMART" id="SM00382"/>
    </source>
</evidence>
<name>A0ABS3YKT1_9BACT</name>
<feature type="domain" description="AAA+ ATPase" evidence="6">
    <location>
        <begin position="193"/>
        <end position="417"/>
    </location>
</feature>
<evidence type="ECO:0000313" key="8">
    <source>
        <dbReference type="Proteomes" id="UP000679126"/>
    </source>
</evidence>
<evidence type="ECO:0000256" key="3">
    <source>
        <dbReference type="ARBA" id="ARBA00022801"/>
    </source>
</evidence>
<dbReference type="Pfam" id="PF13087">
    <property type="entry name" value="AAA_12"/>
    <property type="match status" value="1"/>
</dbReference>
<dbReference type="Proteomes" id="UP000679126">
    <property type="component" value="Unassembled WGS sequence"/>
</dbReference>
<proteinExistence type="inferred from homology"/>
<keyword evidence="5" id="KW-0067">ATP-binding</keyword>
<evidence type="ECO:0000256" key="5">
    <source>
        <dbReference type="ARBA" id="ARBA00022840"/>
    </source>
</evidence>
<reference evidence="8" key="1">
    <citation type="submission" date="2021-03" db="EMBL/GenBank/DDBJ databases">
        <title>Assistant Professor.</title>
        <authorList>
            <person name="Huq M.A."/>
        </authorList>
    </citation>
    <scope>NUCLEOTIDE SEQUENCE [LARGE SCALE GENOMIC DNA]</scope>
    <source>
        <strain evidence="8">MAH-28</strain>
    </source>
</reference>
<accession>A0ABS3YKT1</accession>
<dbReference type="CDD" id="cd18808">
    <property type="entry name" value="SF1_C_Upf1"/>
    <property type="match status" value="1"/>
</dbReference>
<evidence type="ECO:0000313" key="7">
    <source>
        <dbReference type="EMBL" id="MBO9155309.1"/>
    </source>
</evidence>
<sequence>MDYFARLQELLKIEKEEDKRNYRQLTETSPVAVRRANGLTWYPIAIRGSEMSRGDYLTVEMERTTHQEIVHQLRFGAAAMLFSHHNPKEHHVEGVISWQSGNRLKLTLRTDELPDWADDGKLGVDLLFDDNSYDEMQNALKQAAALAEKTNEGRLVRILTGTQAPSFHAGTPPFQHARLNNSQREAVQMILSANDIAIVHGPPGTGKTTTLVQAIKALIAQQPQQVLVVAPSNTAVDLLSEKLFEEGLNVLRVGNPARVSEKLTALTLDSKIAEHPSSKEIKRLKKQANEFRDMAHKYKRNFGRSEREQRKALFAEARNILKSVENTEQYIIDDVIAKAQVVTATLVGANHYTVRGRQYHTVVIDEAGQALEPACWIPVLKAQKVVLAGDHHQLSPTVKSDEAARKGLSTTLLEKCTALYPEAVVMLEEQYRMHATIMGYSSSIFYKDKLKAHASVADHLLHPTETPLVFVDTAGCGFDEKTEGTSTSNPEEAAFLFKHLRQLVGTLSTHYSKENFPGIAVISPYREQIYLLKEQLEHSPELKAYGDRISVNTIDSFQGQERDVVYISMTRSNTENKIGFLSDVRRMNVAMTRARKKLVVIGDSATLSQFPFYADFIAYAEARDAYRSAWEYMEN</sequence>
<dbReference type="Gene3D" id="3.40.50.300">
    <property type="entry name" value="P-loop containing nucleotide triphosphate hydrolases"/>
    <property type="match status" value="2"/>
</dbReference>
<keyword evidence="3" id="KW-0378">Hydrolase</keyword>
<dbReference type="InterPro" id="IPR050534">
    <property type="entry name" value="Coronavir_polyprotein_1ab"/>
</dbReference>
<keyword evidence="8" id="KW-1185">Reference proteome</keyword>
<dbReference type="Pfam" id="PF13086">
    <property type="entry name" value="AAA_11"/>
    <property type="match status" value="1"/>
</dbReference>
<organism evidence="7 8">
    <name type="scientific">Chitinophaga chungangae</name>
    <dbReference type="NCBI Taxonomy" id="2821488"/>
    <lineage>
        <taxon>Bacteria</taxon>
        <taxon>Pseudomonadati</taxon>
        <taxon>Bacteroidota</taxon>
        <taxon>Chitinophagia</taxon>
        <taxon>Chitinophagales</taxon>
        <taxon>Chitinophagaceae</taxon>
        <taxon>Chitinophaga</taxon>
    </lineage>
</organism>
<dbReference type="EMBL" id="JAGHKP010000005">
    <property type="protein sequence ID" value="MBO9155309.1"/>
    <property type="molecule type" value="Genomic_DNA"/>
</dbReference>
<evidence type="ECO:0000256" key="2">
    <source>
        <dbReference type="ARBA" id="ARBA00022741"/>
    </source>
</evidence>
<dbReference type="RefSeq" id="WP_209148536.1">
    <property type="nucleotide sequence ID" value="NZ_JAGHKP010000005.1"/>
</dbReference>
<gene>
    <name evidence="7" type="ORF">J7I43_23985</name>
</gene>
<dbReference type="SUPFAM" id="SSF52540">
    <property type="entry name" value="P-loop containing nucleoside triphosphate hydrolases"/>
    <property type="match status" value="1"/>
</dbReference>
<dbReference type="InterPro" id="IPR027417">
    <property type="entry name" value="P-loop_NTPase"/>
</dbReference>
<keyword evidence="4" id="KW-0347">Helicase</keyword>
<dbReference type="Gene3D" id="2.40.30.270">
    <property type="match status" value="1"/>
</dbReference>
<dbReference type="InterPro" id="IPR041679">
    <property type="entry name" value="DNA2/NAM7-like_C"/>
</dbReference>
<dbReference type="InterPro" id="IPR041677">
    <property type="entry name" value="DNA2/NAM7_AAA_11"/>
</dbReference>
<dbReference type="PANTHER" id="PTHR43788:SF8">
    <property type="entry name" value="DNA-BINDING PROTEIN SMUBP-2"/>
    <property type="match status" value="1"/>
</dbReference>
<dbReference type="InterPro" id="IPR003593">
    <property type="entry name" value="AAA+_ATPase"/>
</dbReference>
<dbReference type="PANTHER" id="PTHR43788">
    <property type="entry name" value="DNA2/NAM7 HELICASE FAMILY MEMBER"/>
    <property type="match status" value="1"/>
</dbReference>
<comment type="similarity">
    <text evidence="1">Belongs to the DNA2/NAM7 helicase family.</text>
</comment>
<dbReference type="InterPro" id="IPR047187">
    <property type="entry name" value="SF1_C_Upf1"/>
</dbReference>
<evidence type="ECO:0000256" key="1">
    <source>
        <dbReference type="ARBA" id="ARBA00007913"/>
    </source>
</evidence>
<keyword evidence="2" id="KW-0547">Nucleotide-binding</keyword>
<comment type="caution">
    <text evidence="7">The sequence shown here is derived from an EMBL/GenBank/DDBJ whole genome shotgun (WGS) entry which is preliminary data.</text>
</comment>
<evidence type="ECO:0000256" key="4">
    <source>
        <dbReference type="ARBA" id="ARBA00022806"/>
    </source>
</evidence>
<protein>
    <submittedName>
        <fullName evidence="7">AAA family ATPase</fullName>
    </submittedName>
</protein>
<dbReference type="SMART" id="SM00382">
    <property type="entry name" value="AAA"/>
    <property type="match status" value="1"/>
</dbReference>